<dbReference type="Proteomes" id="UP000296706">
    <property type="component" value="Chromosome"/>
</dbReference>
<sequence length="226" mass="25599">MARQDARLDETEQATVGLPIPAPDPDLFRHKATDDLLRLLFDNPYEQFTIRELGRLTDNAAQSVKRAVDVLESNGLVVVETEGNRRLVGINRTRMTKPEDPVLRIPQLEFHRPVRAALDRIRDELGDIHGVLVFGSVARGRADRQSDIDLWVLADDRADQHRANELAKELGQERFDGDRYEFQILVETPESSRGHGDRLEEVFADAITLVDSDALRELKQEVLSDA</sequence>
<dbReference type="Gene3D" id="3.30.460.10">
    <property type="entry name" value="Beta Polymerase, domain 2"/>
    <property type="match status" value="1"/>
</dbReference>
<gene>
    <name evidence="3" type="ORF">DV733_06525</name>
</gene>
<reference evidence="3 4" key="1">
    <citation type="journal article" date="2019" name="Nat. Commun.">
        <title>A new type of DNA phosphorothioation-based antiviral system in archaea.</title>
        <authorList>
            <person name="Xiong L."/>
            <person name="Liu S."/>
            <person name="Chen S."/>
            <person name="Xiao Y."/>
            <person name="Zhu B."/>
            <person name="Gao Y."/>
            <person name="Zhang Y."/>
            <person name="Chen B."/>
            <person name="Luo J."/>
            <person name="Deng Z."/>
            <person name="Chen X."/>
            <person name="Wang L."/>
            <person name="Chen S."/>
        </authorList>
    </citation>
    <scope>NUCLEOTIDE SEQUENCE [LARGE SCALE GENOMIC DNA]</scope>
    <source>
        <strain evidence="3 4">CBA1105</strain>
    </source>
</reference>
<evidence type="ECO:0000259" key="2">
    <source>
        <dbReference type="Pfam" id="PF18765"/>
    </source>
</evidence>
<accession>A0A4D6HAS3</accession>
<dbReference type="STRING" id="1457250.GCA_000755225_00179"/>
<protein>
    <submittedName>
        <fullName evidence="3">Nucleotidyltransferase domain-containing protein</fullName>
    </submittedName>
</protein>
<dbReference type="AlphaFoldDB" id="A0A4D6HAS3"/>
<dbReference type="InterPro" id="IPR043519">
    <property type="entry name" value="NT_sf"/>
</dbReference>
<dbReference type="SUPFAM" id="SSF81301">
    <property type="entry name" value="Nucleotidyltransferase"/>
    <property type="match status" value="1"/>
</dbReference>
<proteinExistence type="predicted"/>
<dbReference type="GO" id="GO:0016740">
    <property type="term" value="F:transferase activity"/>
    <property type="evidence" value="ECO:0007669"/>
    <property type="project" value="UniProtKB-KW"/>
</dbReference>
<dbReference type="OrthoDB" id="9287at2157"/>
<name>A0A4D6HAS3_9EURY</name>
<organism evidence="3 4">
    <name type="scientific">Halapricum salinum</name>
    <dbReference type="NCBI Taxonomy" id="1457250"/>
    <lineage>
        <taxon>Archaea</taxon>
        <taxon>Methanobacteriati</taxon>
        <taxon>Methanobacteriota</taxon>
        <taxon>Stenosarchaea group</taxon>
        <taxon>Halobacteria</taxon>
        <taxon>Halobacteriales</taxon>
        <taxon>Haloarculaceae</taxon>
        <taxon>Halapricum</taxon>
    </lineage>
</organism>
<dbReference type="CDD" id="cd05403">
    <property type="entry name" value="NT_KNTase_like"/>
    <property type="match status" value="1"/>
</dbReference>
<dbReference type="InterPro" id="IPR036390">
    <property type="entry name" value="WH_DNA-bd_sf"/>
</dbReference>
<evidence type="ECO:0000313" key="3">
    <source>
        <dbReference type="EMBL" id="QCC50920.1"/>
    </source>
</evidence>
<feature type="region of interest" description="Disordered" evidence="1">
    <location>
        <begin position="1"/>
        <end position="22"/>
    </location>
</feature>
<dbReference type="InterPro" id="IPR041633">
    <property type="entry name" value="Polbeta"/>
</dbReference>
<dbReference type="KEGG" id="hsn:DV733_06525"/>
<dbReference type="GeneID" id="39847503"/>
<evidence type="ECO:0000313" key="4">
    <source>
        <dbReference type="Proteomes" id="UP000296706"/>
    </source>
</evidence>
<dbReference type="RefSeq" id="WP_049995524.1">
    <property type="nucleotide sequence ID" value="NZ_CP031310.1"/>
</dbReference>
<dbReference type="Pfam" id="PF18765">
    <property type="entry name" value="Polbeta"/>
    <property type="match status" value="1"/>
</dbReference>
<keyword evidence="4" id="KW-1185">Reference proteome</keyword>
<dbReference type="EMBL" id="CP031310">
    <property type="protein sequence ID" value="QCC50920.1"/>
    <property type="molecule type" value="Genomic_DNA"/>
</dbReference>
<feature type="domain" description="Polymerase beta nucleotidyltransferase" evidence="2">
    <location>
        <begin position="126"/>
        <end position="173"/>
    </location>
</feature>
<evidence type="ECO:0000256" key="1">
    <source>
        <dbReference type="SAM" id="MobiDB-lite"/>
    </source>
</evidence>
<keyword evidence="3" id="KW-0808">Transferase</keyword>
<feature type="compositionally biased region" description="Basic and acidic residues" evidence="1">
    <location>
        <begin position="1"/>
        <end position="10"/>
    </location>
</feature>
<dbReference type="SUPFAM" id="SSF46785">
    <property type="entry name" value="Winged helix' DNA-binding domain"/>
    <property type="match status" value="1"/>
</dbReference>